<feature type="compositionally biased region" description="Basic residues" evidence="7">
    <location>
        <begin position="433"/>
        <end position="443"/>
    </location>
</feature>
<dbReference type="GO" id="GO:0034457">
    <property type="term" value="C:Mpp10 complex"/>
    <property type="evidence" value="ECO:0007669"/>
    <property type="project" value="InterPro"/>
</dbReference>
<evidence type="ECO:0000256" key="7">
    <source>
        <dbReference type="SAM" id="MobiDB-lite"/>
    </source>
</evidence>
<evidence type="ECO:0000256" key="6">
    <source>
        <dbReference type="ARBA" id="ARBA00029455"/>
    </source>
</evidence>
<proteinExistence type="inferred from homology"/>
<dbReference type="PANTHER" id="PTHR17039">
    <property type="entry name" value="U3 SMALL NUCLEOLAR RIBONUCLEOPROTEIN PROTEIN MPP10"/>
    <property type="match status" value="1"/>
</dbReference>
<dbReference type="GeneID" id="8250398"/>
<dbReference type="GO" id="GO:0032040">
    <property type="term" value="C:small-subunit processome"/>
    <property type="evidence" value="ECO:0007669"/>
    <property type="project" value="TreeGrafter"/>
</dbReference>
<dbReference type="AlphaFoldDB" id="C1FD68"/>
<evidence type="ECO:0000256" key="1">
    <source>
        <dbReference type="ARBA" id="ARBA00004604"/>
    </source>
</evidence>
<reference evidence="8 9" key="1">
    <citation type="journal article" date="2009" name="Science">
        <title>Green evolution and dynamic adaptations revealed by genomes of the marine picoeukaryotes Micromonas.</title>
        <authorList>
            <person name="Worden A.Z."/>
            <person name="Lee J.H."/>
            <person name="Mock T."/>
            <person name="Rouze P."/>
            <person name="Simmons M.P."/>
            <person name="Aerts A.L."/>
            <person name="Allen A.E."/>
            <person name="Cuvelier M.L."/>
            <person name="Derelle E."/>
            <person name="Everett M.V."/>
            <person name="Foulon E."/>
            <person name="Grimwood J."/>
            <person name="Gundlach H."/>
            <person name="Henrissat B."/>
            <person name="Napoli C."/>
            <person name="McDonald S.M."/>
            <person name="Parker M.S."/>
            <person name="Rombauts S."/>
            <person name="Salamov A."/>
            <person name="Von Dassow P."/>
            <person name="Badger J.H."/>
            <person name="Coutinho P.M."/>
            <person name="Demir E."/>
            <person name="Dubchak I."/>
            <person name="Gentemann C."/>
            <person name="Eikrem W."/>
            <person name="Gready J.E."/>
            <person name="John U."/>
            <person name="Lanier W."/>
            <person name="Lindquist E.A."/>
            <person name="Lucas S."/>
            <person name="Mayer K.F."/>
            <person name="Moreau H."/>
            <person name="Not F."/>
            <person name="Otillar R."/>
            <person name="Panaud O."/>
            <person name="Pangilinan J."/>
            <person name="Paulsen I."/>
            <person name="Piegu B."/>
            <person name="Poliakov A."/>
            <person name="Robbens S."/>
            <person name="Schmutz J."/>
            <person name="Toulza E."/>
            <person name="Wyss T."/>
            <person name="Zelensky A."/>
            <person name="Zhou K."/>
            <person name="Armbrust E.V."/>
            <person name="Bhattacharya D."/>
            <person name="Goodenough U.W."/>
            <person name="Van de Peer Y."/>
            <person name="Grigoriev I.V."/>
        </authorList>
    </citation>
    <scope>NUCLEOTIDE SEQUENCE [LARGE SCALE GENOMIC DNA]</scope>
    <source>
        <strain evidence="9">RCC299 / NOUM17</strain>
    </source>
</reference>
<dbReference type="Pfam" id="PF04006">
    <property type="entry name" value="Mpp10"/>
    <property type="match status" value="1"/>
</dbReference>
<dbReference type="InterPro" id="IPR012173">
    <property type="entry name" value="Mpp10"/>
</dbReference>
<feature type="compositionally biased region" description="Polar residues" evidence="7">
    <location>
        <begin position="516"/>
        <end position="531"/>
    </location>
</feature>
<sequence length="531" mass="58929">MPPDRGNGLVLAYKGFRDPVRVGMLSSKVHPTEEKVSAAARKVVEDIFFCITSSEAAGNIDLPVPELQTTGLDAEQLWSQINLQLEPVLSRIMNVLKNADFSEGIERMSGHGFVKDLNVGPISNIVTRRAAAEADKQPHSDTFHVPPSIVNKAARTSETTRFNEGSVTVQHESSKLEEAVWHFPTRQHQSTEEVSNVRKLSAFQRAQQLLSKQIETLEEQSMQEKKWQLRGEAYGRERPKNSVLCMEMEFDDVRQTSPVISELMTTSLENVIQARISEQRFDEMERENTLSGPLEISMPPVAEDTKSKVGLGELYAEAFQNARLQQNAGGGNGVDGKVALGNEAKKILSVLLSKLDALSHSQQSPKFVVDETSFTEVPALKVEQAGSVEVSEAARRMSRKRMRSQCIESRSRAHSEADHKAKDELTKQDKSHIRAMHKRKKKSSITQTGLTPSKSTYVAAKQLKDVEQFASSRHSHKGLSKSTRLGSISPGYTKSSQVFSRIQSEKDGSNGVEFLSRTTASRSSELNNLKL</sequence>
<evidence type="ECO:0000256" key="2">
    <source>
        <dbReference type="ARBA" id="ARBA00022517"/>
    </source>
</evidence>
<keyword evidence="2" id="KW-0690">Ribosome biogenesis</keyword>
<keyword evidence="3" id="KW-0698">rRNA processing</keyword>
<dbReference type="PANTHER" id="PTHR17039:SF0">
    <property type="entry name" value="U3 SMALL NUCLEOLAR RIBONUCLEOPROTEIN PROTEIN MPP10"/>
    <property type="match status" value="1"/>
</dbReference>
<dbReference type="RefSeq" id="XP_002507082.1">
    <property type="nucleotide sequence ID" value="XM_002507036.1"/>
</dbReference>
<feature type="region of interest" description="Disordered" evidence="7">
    <location>
        <begin position="392"/>
        <end position="450"/>
    </location>
</feature>
<feature type="compositionally biased region" description="Polar residues" evidence="7">
    <location>
        <begin position="480"/>
        <end position="502"/>
    </location>
</feature>
<comment type="subcellular location">
    <subcellularLocation>
        <location evidence="1">Nucleus</location>
        <location evidence="1">Nucleolus</location>
    </subcellularLocation>
</comment>
<evidence type="ECO:0000313" key="9">
    <source>
        <dbReference type="Proteomes" id="UP000002009"/>
    </source>
</evidence>
<dbReference type="STRING" id="296587.C1FD68"/>
<feature type="region of interest" description="Disordered" evidence="7">
    <location>
        <begin position="469"/>
        <end position="531"/>
    </location>
</feature>
<dbReference type="InParanoid" id="C1FD68"/>
<feature type="compositionally biased region" description="Basic and acidic residues" evidence="7">
    <location>
        <begin position="409"/>
        <end position="432"/>
    </location>
</feature>
<protein>
    <submittedName>
        <fullName evidence="8">U3 small nucleolar ribonucleoprotein component</fullName>
    </submittedName>
</protein>
<evidence type="ECO:0000256" key="3">
    <source>
        <dbReference type="ARBA" id="ARBA00022552"/>
    </source>
</evidence>
<keyword evidence="5 8" id="KW-0687">Ribonucleoprotein</keyword>
<dbReference type="EMBL" id="CP001574">
    <property type="protein sequence ID" value="ACO68340.1"/>
    <property type="molecule type" value="Genomic_DNA"/>
</dbReference>
<keyword evidence="9" id="KW-1185">Reference proteome</keyword>
<dbReference type="OMA" id="VEDIFFC"/>
<accession>C1FD68</accession>
<keyword evidence="4" id="KW-0539">Nucleus</keyword>
<dbReference type="GO" id="GO:0005732">
    <property type="term" value="C:sno(s)RNA-containing ribonucleoprotein complex"/>
    <property type="evidence" value="ECO:0007669"/>
    <property type="project" value="InterPro"/>
</dbReference>
<dbReference type="KEGG" id="mis:MICPUN_113197"/>
<name>C1FD68_MICCC</name>
<evidence type="ECO:0000256" key="5">
    <source>
        <dbReference type="ARBA" id="ARBA00023274"/>
    </source>
</evidence>
<evidence type="ECO:0000256" key="4">
    <source>
        <dbReference type="ARBA" id="ARBA00023242"/>
    </source>
</evidence>
<gene>
    <name evidence="8" type="primary">MPP10</name>
    <name evidence="8" type="ORF">MICPUN_113197</name>
</gene>
<dbReference type="OrthoDB" id="445326at2759"/>
<dbReference type="Proteomes" id="UP000002009">
    <property type="component" value="Chromosome 1"/>
</dbReference>
<dbReference type="eggNOG" id="KOG2600">
    <property type="taxonomic scope" value="Eukaryota"/>
</dbReference>
<comment type="similarity">
    <text evidence="6">Belongs to the MPP10 family.</text>
</comment>
<evidence type="ECO:0000313" key="8">
    <source>
        <dbReference type="EMBL" id="ACO68340.1"/>
    </source>
</evidence>
<organism evidence="8 9">
    <name type="scientific">Micromonas commoda (strain RCC299 / NOUM17 / CCMP2709)</name>
    <name type="common">Picoplanktonic green alga</name>
    <dbReference type="NCBI Taxonomy" id="296587"/>
    <lineage>
        <taxon>Eukaryota</taxon>
        <taxon>Viridiplantae</taxon>
        <taxon>Chlorophyta</taxon>
        <taxon>Mamiellophyceae</taxon>
        <taxon>Mamiellales</taxon>
        <taxon>Mamiellaceae</taxon>
        <taxon>Micromonas</taxon>
    </lineage>
</organism>
<dbReference type="GO" id="GO:0006364">
    <property type="term" value="P:rRNA processing"/>
    <property type="evidence" value="ECO:0007669"/>
    <property type="project" value="UniProtKB-KW"/>
</dbReference>